<dbReference type="AlphaFoldDB" id="A0A7J5AA72"/>
<dbReference type="Proteomes" id="UP000490922">
    <property type="component" value="Unassembled WGS sequence"/>
</dbReference>
<reference evidence="1 2" key="1">
    <citation type="submission" date="2019-09" db="EMBL/GenBank/DDBJ databases">
        <title>Flavobacterium sp. nov., isolated from glacier ice.</title>
        <authorList>
            <person name="Liu Q."/>
        </authorList>
    </citation>
    <scope>NUCLEOTIDE SEQUENCE [LARGE SCALE GENOMIC DNA]</scope>
    <source>
        <strain evidence="1 2">NBRC 112527</strain>
    </source>
</reference>
<proteinExistence type="predicted"/>
<protein>
    <recommendedName>
        <fullName evidence="3">Carboxypeptidase-like regulatory domain-containing protein</fullName>
    </recommendedName>
</protein>
<organism evidence="1 2">
    <name type="scientific">Flavobacterium luteum</name>
    <dbReference type="NCBI Taxonomy" id="2026654"/>
    <lineage>
        <taxon>Bacteria</taxon>
        <taxon>Pseudomonadati</taxon>
        <taxon>Bacteroidota</taxon>
        <taxon>Flavobacteriia</taxon>
        <taxon>Flavobacteriales</taxon>
        <taxon>Flavobacteriaceae</taxon>
        <taxon>Flavobacterium</taxon>
    </lineage>
</organism>
<evidence type="ECO:0008006" key="3">
    <source>
        <dbReference type="Google" id="ProtNLM"/>
    </source>
</evidence>
<dbReference type="EMBL" id="WAEM01000008">
    <property type="protein sequence ID" value="KAB1154456.1"/>
    <property type="molecule type" value="Genomic_DNA"/>
</dbReference>
<accession>A0A7J5AA72</accession>
<name>A0A7J5AA72_9FLAO</name>
<gene>
    <name evidence="1" type="ORF">F6464_12945</name>
</gene>
<keyword evidence="2" id="KW-1185">Reference proteome</keyword>
<evidence type="ECO:0000313" key="1">
    <source>
        <dbReference type="EMBL" id="KAB1154456.1"/>
    </source>
</evidence>
<comment type="caution">
    <text evidence="1">The sequence shown here is derived from an EMBL/GenBank/DDBJ whole genome shotgun (WGS) entry which is preliminary data.</text>
</comment>
<evidence type="ECO:0000313" key="2">
    <source>
        <dbReference type="Proteomes" id="UP000490922"/>
    </source>
</evidence>
<dbReference type="RefSeq" id="WP_225318086.1">
    <property type="nucleotide sequence ID" value="NZ_WAEM01000008.1"/>
</dbReference>
<sequence length="361" mass="41679">MKDKETNLPIEDATILILKTKQNLLSNSEGKVSFVLKGTSNIEITHTSYTAITIRSTSLKENETILYLNNNVNGLDEIIITKRHPQKILSSLIANSKKKLTVPARLKVYSREFFKLNGEYSYYNDGLINFQIYDKVRKVNSNILVEQNRSIGLLDNVNTSDLLGYNLNDIMENYYNFKYLNPLLESVAKKEFDFLIKVYSKNKEYNIITAFPNENSKGLADDFSIIYDPKEKLIIEVSSVISPNIFANIKEKKAIGSKNIYKSLFKTIYKLDNANYYFVSSKEEIGFEKIEKSGTKNIEVRNYFLTTNFSTKNYSFKDSEVFKDKTLYNKKNVILSDYWNVSGLTATEEEQQIINFIDSRD</sequence>